<proteinExistence type="predicted"/>
<dbReference type="SMART" id="SM00345">
    <property type="entry name" value="HTH_GNTR"/>
    <property type="match status" value="1"/>
</dbReference>
<keyword evidence="2" id="KW-0238">DNA-binding</keyword>
<gene>
    <name evidence="5" type="ORF">OH818_02040</name>
</gene>
<dbReference type="EMBL" id="CP114029">
    <property type="protein sequence ID" value="WAP71036.1"/>
    <property type="molecule type" value="Genomic_DNA"/>
</dbReference>
<dbReference type="Pfam" id="PF00392">
    <property type="entry name" value="GntR"/>
    <property type="match status" value="1"/>
</dbReference>
<dbReference type="InterPro" id="IPR000524">
    <property type="entry name" value="Tscrpt_reg_HTH_GntR"/>
</dbReference>
<dbReference type="InterPro" id="IPR011711">
    <property type="entry name" value="GntR_C"/>
</dbReference>
<dbReference type="SUPFAM" id="SSF48008">
    <property type="entry name" value="GntR ligand-binding domain-like"/>
    <property type="match status" value="1"/>
</dbReference>
<dbReference type="Proteomes" id="UP001164020">
    <property type="component" value="Chromosome"/>
</dbReference>
<evidence type="ECO:0000256" key="3">
    <source>
        <dbReference type="ARBA" id="ARBA00023163"/>
    </source>
</evidence>
<keyword evidence="3" id="KW-0804">Transcription</keyword>
<name>A0ABY7C5K5_9HYPH</name>
<dbReference type="SUPFAM" id="SSF46785">
    <property type="entry name" value="Winged helix' DNA-binding domain"/>
    <property type="match status" value="1"/>
</dbReference>
<keyword evidence="1" id="KW-0805">Transcription regulation</keyword>
<dbReference type="SMART" id="SM00895">
    <property type="entry name" value="FCD"/>
    <property type="match status" value="1"/>
</dbReference>
<dbReference type="InterPro" id="IPR008920">
    <property type="entry name" value="TF_FadR/GntR_C"/>
</dbReference>
<reference evidence="5" key="1">
    <citation type="submission" date="2022-12" db="EMBL/GenBank/DDBJ databases">
        <title>Jiella pelagia sp. nov., isolated from phosphonate enriched culture of Northwest Pacific surface seawater.</title>
        <authorList>
            <person name="Shin D.Y."/>
            <person name="Hwang C.Y."/>
        </authorList>
    </citation>
    <scope>NUCLEOTIDE SEQUENCE</scope>
    <source>
        <strain evidence="5">HL-NP1</strain>
    </source>
</reference>
<dbReference type="PANTHER" id="PTHR43537:SF24">
    <property type="entry name" value="GLUCONATE OPERON TRANSCRIPTIONAL REPRESSOR"/>
    <property type="match status" value="1"/>
</dbReference>
<dbReference type="PROSITE" id="PS50949">
    <property type="entry name" value="HTH_GNTR"/>
    <property type="match status" value="1"/>
</dbReference>
<dbReference type="InterPro" id="IPR036388">
    <property type="entry name" value="WH-like_DNA-bd_sf"/>
</dbReference>
<evidence type="ECO:0000313" key="5">
    <source>
        <dbReference type="EMBL" id="WAP71036.1"/>
    </source>
</evidence>
<evidence type="ECO:0000313" key="6">
    <source>
        <dbReference type="Proteomes" id="UP001164020"/>
    </source>
</evidence>
<organism evidence="5 6">
    <name type="scientific">Jiella pelagia</name>
    <dbReference type="NCBI Taxonomy" id="2986949"/>
    <lineage>
        <taxon>Bacteria</taxon>
        <taxon>Pseudomonadati</taxon>
        <taxon>Pseudomonadota</taxon>
        <taxon>Alphaproteobacteria</taxon>
        <taxon>Hyphomicrobiales</taxon>
        <taxon>Aurantimonadaceae</taxon>
        <taxon>Jiella</taxon>
    </lineage>
</organism>
<feature type="domain" description="HTH gntR-type" evidence="4">
    <location>
        <begin position="16"/>
        <end position="83"/>
    </location>
</feature>
<evidence type="ECO:0000259" key="4">
    <source>
        <dbReference type="PROSITE" id="PS50949"/>
    </source>
</evidence>
<dbReference type="Gene3D" id="1.10.10.10">
    <property type="entry name" value="Winged helix-like DNA-binding domain superfamily/Winged helix DNA-binding domain"/>
    <property type="match status" value="1"/>
</dbReference>
<dbReference type="Gene3D" id="1.20.120.530">
    <property type="entry name" value="GntR ligand-binding domain-like"/>
    <property type="match status" value="1"/>
</dbReference>
<dbReference type="CDD" id="cd07377">
    <property type="entry name" value="WHTH_GntR"/>
    <property type="match status" value="1"/>
</dbReference>
<dbReference type="Pfam" id="PF07729">
    <property type="entry name" value="FCD"/>
    <property type="match status" value="1"/>
</dbReference>
<dbReference type="RefSeq" id="WP_268883580.1">
    <property type="nucleotide sequence ID" value="NZ_CP114029.1"/>
</dbReference>
<keyword evidence="6" id="KW-1185">Reference proteome</keyword>
<accession>A0ABY7C5K5</accession>
<protein>
    <submittedName>
        <fullName evidence="5">GntR family transcriptional regulator</fullName>
    </submittedName>
</protein>
<sequence length="228" mass="25140">MPRAASARPRASRRASGKSTAAFAELKRDIMLGSLEAGHTLVELELAERFGCSQGTIREALLQLQDEGLVHRHGYRGTQVSDCTEDEAVELFRIRQSIECRGIARAMERQTGPLIADLEAMVAAMIEAAEVDDELELASIDRDFHQRLFGEARLTALEPILRRCLVHNHRYKISRSAGPRDLLQTARRHEPIVGAIRAGDAAAAKTALFHHIATIVDFGPTVFPGEPE</sequence>
<dbReference type="PANTHER" id="PTHR43537">
    <property type="entry name" value="TRANSCRIPTIONAL REGULATOR, GNTR FAMILY"/>
    <property type="match status" value="1"/>
</dbReference>
<dbReference type="InterPro" id="IPR036390">
    <property type="entry name" value="WH_DNA-bd_sf"/>
</dbReference>
<evidence type="ECO:0000256" key="2">
    <source>
        <dbReference type="ARBA" id="ARBA00023125"/>
    </source>
</evidence>
<evidence type="ECO:0000256" key="1">
    <source>
        <dbReference type="ARBA" id="ARBA00023015"/>
    </source>
</evidence>